<keyword evidence="3" id="KW-1185">Reference proteome</keyword>
<dbReference type="EMBL" id="JBFAEG010000027">
    <property type="protein sequence ID" value="MEU5711424.1"/>
    <property type="molecule type" value="Genomic_DNA"/>
</dbReference>
<protein>
    <submittedName>
        <fullName evidence="2">VOC family protein</fullName>
    </submittedName>
</protein>
<dbReference type="Pfam" id="PF00903">
    <property type="entry name" value="Glyoxalase"/>
    <property type="match status" value="1"/>
</dbReference>
<comment type="caution">
    <text evidence="2">The sequence shown here is derived from an EMBL/GenBank/DDBJ whole genome shotgun (WGS) entry which is preliminary data.</text>
</comment>
<dbReference type="Gene3D" id="3.10.180.10">
    <property type="entry name" value="2,3-Dihydroxybiphenyl 1,2-Dioxygenase, domain 1"/>
    <property type="match status" value="1"/>
</dbReference>
<sequence length="166" mass="18660">MREDSAVTTAAPPVHLVPAMHHLGVQTRDLDNSLAWYKDFFGCAETWTLTTFSDLTRSRLPGITRLTEISVADVRFHLFERAGHDPDLPGGNKAQFQHVCLATGSPEELRAWRDRWIELYRSGRYDFATDEQPTDIVVDADGVHSCYLFDPNGLEFEFTYVPGGAA</sequence>
<dbReference type="InterPro" id="IPR037523">
    <property type="entry name" value="VOC_core"/>
</dbReference>
<feature type="domain" description="VOC" evidence="1">
    <location>
        <begin position="19"/>
        <end position="161"/>
    </location>
</feature>
<evidence type="ECO:0000313" key="3">
    <source>
        <dbReference type="Proteomes" id="UP001551011"/>
    </source>
</evidence>
<dbReference type="Proteomes" id="UP001551011">
    <property type="component" value="Unassembled WGS sequence"/>
</dbReference>
<dbReference type="InterPro" id="IPR029068">
    <property type="entry name" value="Glyas_Bleomycin-R_OHBP_Dase"/>
</dbReference>
<dbReference type="InterPro" id="IPR004360">
    <property type="entry name" value="Glyas_Fos-R_dOase_dom"/>
</dbReference>
<gene>
    <name evidence="2" type="ORF">AB0H04_31945</name>
</gene>
<proteinExistence type="predicted"/>
<name>A0ABV3AHK4_9ACTN</name>
<dbReference type="PROSITE" id="PS51819">
    <property type="entry name" value="VOC"/>
    <property type="match status" value="1"/>
</dbReference>
<evidence type="ECO:0000259" key="1">
    <source>
        <dbReference type="PROSITE" id="PS51819"/>
    </source>
</evidence>
<reference evidence="2 3" key="1">
    <citation type="submission" date="2024-06" db="EMBL/GenBank/DDBJ databases">
        <title>The Natural Products Discovery Center: Release of the First 8490 Sequenced Strains for Exploring Actinobacteria Biosynthetic Diversity.</title>
        <authorList>
            <person name="Kalkreuter E."/>
            <person name="Kautsar S.A."/>
            <person name="Yang D."/>
            <person name="Bader C.D."/>
            <person name="Teijaro C.N."/>
            <person name="Fluegel L."/>
            <person name="Davis C.M."/>
            <person name="Simpson J.R."/>
            <person name="Lauterbach L."/>
            <person name="Steele A.D."/>
            <person name="Gui C."/>
            <person name="Meng S."/>
            <person name="Li G."/>
            <person name="Viehrig K."/>
            <person name="Ye F."/>
            <person name="Su P."/>
            <person name="Kiefer A.F."/>
            <person name="Nichols A."/>
            <person name="Cepeda A.J."/>
            <person name="Yan W."/>
            <person name="Fan B."/>
            <person name="Jiang Y."/>
            <person name="Adhikari A."/>
            <person name="Zheng C.-J."/>
            <person name="Schuster L."/>
            <person name="Cowan T.M."/>
            <person name="Smanski M.J."/>
            <person name="Chevrette M.G."/>
            <person name="De Carvalho L.P.S."/>
            <person name="Shen B."/>
        </authorList>
    </citation>
    <scope>NUCLEOTIDE SEQUENCE [LARGE SCALE GENOMIC DNA]</scope>
    <source>
        <strain evidence="2 3">NPDC020594</strain>
    </source>
</reference>
<dbReference type="CDD" id="cd06587">
    <property type="entry name" value="VOC"/>
    <property type="match status" value="1"/>
</dbReference>
<evidence type="ECO:0000313" key="2">
    <source>
        <dbReference type="EMBL" id="MEU5711424.1"/>
    </source>
</evidence>
<organism evidence="2 3">
    <name type="scientific">Streptomyces flaveolus</name>
    <dbReference type="NCBI Taxonomy" id="67297"/>
    <lineage>
        <taxon>Bacteria</taxon>
        <taxon>Bacillati</taxon>
        <taxon>Actinomycetota</taxon>
        <taxon>Actinomycetes</taxon>
        <taxon>Kitasatosporales</taxon>
        <taxon>Streptomycetaceae</taxon>
        <taxon>Streptomyces</taxon>
    </lineage>
</organism>
<dbReference type="SUPFAM" id="SSF54593">
    <property type="entry name" value="Glyoxalase/Bleomycin resistance protein/Dihydroxybiphenyl dioxygenase"/>
    <property type="match status" value="1"/>
</dbReference>
<dbReference type="RefSeq" id="WP_234339756.1">
    <property type="nucleotide sequence ID" value="NZ_JBFAEG010000027.1"/>
</dbReference>
<accession>A0ABV3AHK4</accession>